<accession>A0ACB9L8P5</accession>
<evidence type="ECO:0000313" key="1">
    <source>
        <dbReference type="EMBL" id="KAI4305458.1"/>
    </source>
</evidence>
<keyword evidence="2" id="KW-1185">Reference proteome</keyword>
<reference evidence="1 2" key="1">
    <citation type="journal article" date="2022" name="DNA Res.">
        <title>Chromosomal-level genome assembly of the orchid tree Bauhinia variegata (Leguminosae; Cercidoideae) supports the allotetraploid origin hypothesis of Bauhinia.</title>
        <authorList>
            <person name="Zhong Y."/>
            <person name="Chen Y."/>
            <person name="Zheng D."/>
            <person name="Pang J."/>
            <person name="Liu Y."/>
            <person name="Luo S."/>
            <person name="Meng S."/>
            <person name="Qian L."/>
            <person name="Wei D."/>
            <person name="Dai S."/>
            <person name="Zhou R."/>
        </authorList>
    </citation>
    <scope>NUCLEOTIDE SEQUENCE [LARGE SCALE GENOMIC DNA]</scope>
    <source>
        <strain evidence="1">BV-YZ2020</strain>
    </source>
</reference>
<sequence>MTTMDDDHSTYQDSPLPTSDRLEQVFGHRVHDPLPFFNPAASNLLHPAADSLVPGLVYSIDGETDSSSGVSYHGLSEQELPSNPNVPQDFQPPFPLYQDWPLPTPDQLAQLLLHLEVLDPFPFFDPSAPNVPLVSSIYGETDSSSSGVHLVKEDKISTPTIQLQEIESKTPKTCHT</sequence>
<dbReference type="EMBL" id="CM039437">
    <property type="protein sequence ID" value="KAI4305458.1"/>
    <property type="molecule type" value="Genomic_DNA"/>
</dbReference>
<organism evidence="1 2">
    <name type="scientific">Bauhinia variegata</name>
    <name type="common">Purple orchid tree</name>
    <name type="synonym">Phanera variegata</name>
    <dbReference type="NCBI Taxonomy" id="167791"/>
    <lineage>
        <taxon>Eukaryota</taxon>
        <taxon>Viridiplantae</taxon>
        <taxon>Streptophyta</taxon>
        <taxon>Embryophyta</taxon>
        <taxon>Tracheophyta</taxon>
        <taxon>Spermatophyta</taxon>
        <taxon>Magnoliopsida</taxon>
        <taxon>eudicotyledons</taxon>
        <taxon>Gunneridae</taxon>
        <taxon>Pentapetalae</taxon>
        <taxon>rosids</taxon>
        <taxon>fabids</taxon>
        <taxon>Fabales</taxon>
        <taxon>Fabaceae</taxon>
        <taxon>Cercidoideae</taxon>
        <taxon>Cercideae</taxon>
        <taxon>Bauhiniinae</taxon>
        <taxon>Bauhinia</taxon>
    </lineage>
</organism>
<proteinExistence type="predicted"/>
<dbReference type="Proteomes" id="UP000828941">
    <property type="component" value="Chromosome 12"/>
</dbReference>
<gene>
    <name evidence="1" type="ORF">L6164_028823</name>
</gene>
<name>A0ACB9L8P5_BAUVA</name>
<comment type="caution">
    <text evidence="1">The sequence shown here is derived from an EMBL/GenBank/DDBJ whole genome shotgun (WGS) entry which is preliminary data.</text>
</comment>
<protein>
    <submittedName>
        <fullName evidence="1">Uncharacterized protein</fullName>
    </submittedName>
</protein>
<evidence type="ECO:0000313" key="2">
    <source>
        <dbReference type="Proteomes" id="UP000828941"/>
    </source>
</evidence>